<evidence type="ECO:0000313" key="3">
    <source>
        <dbReference type="Proteomes" id="UP000003136"/>
    </source>
</evidence>
<sequence>MTFKKIDENTIRCVLTESDMEENDIGLADFFSSNRDKIHDFLENIMERAREEIGYENDGNMLSMQLMPLPNNGLAITITGSRNREFDDVLGNMQNMLKELASPARQADGSVDNTEAQIQDDDTGAVREVVPPTCRIFGFDSLDSVVCYCNAVRGYAKNMKTSLYKSNDGTYYLEISKGRGAKQKFLSACLEANEYAREVECGALFVNNMREHYDCIMAKKVIENTKYL</sequence>
<evidence type="ECO:0008006" key="4">
    <source>
        <dbReference type="Google" id="ProtNLM"/>
    </source>
</evidence>
<proteinExistence type="inferred from homology"/>
<evidence type="ECO:0000256" key="1">
    <source>
        <dbReference type="ARBA" id="ARBA00005397"/>
    </source>
</evidence>
<dbReference type="InterPro" id="IPR038471">
    <property type="entry name" value="MecA_C_sf"/>
</dbReference>
<name>B7AQI8_9FIRM</name>
<evidence type="ECO:0000313" key="2">
    <source>
        <dbReference type="EMBL" id="EEC57960.1"/>
    </source>
</evidence>
<reference evidence="2 3" key="2">
    <citation type="submission" date="2008-11" db="EMBL/GenBank/DDBJ databases">
        <authorList>
            <person name="Fulton L."/>
            <person name="Clifton S."/>
            <person name="Fulton B."/>
            <person name="Xu J."/>
            <person name="Minx P."/>
            <person name="Pepin K.H."/>
            <person name="Johnson M."/>
            <person name="Bhonagiri V."/>
            <person name="Nash W.E."/>
            <person name="Mardis E.R."/>
            <person name="Wilson R.K."/>
        </authorList>
    </citation>
    <scope>NUCLEOTIDE SEQUENCE [LARGE SCALE GENOMIC DNA]</scope>
    <source>
        <strain evidence="2 3">ATCC 43243</strain>
    </source>
</reference>
<reference evidence="2 3" key="1">
    <citation type="submission" date="2008-11" db="EMBL/GenBank/DDBJ databases">
        <title>Draft genome sequence of Bacteroides pectinophilus (ATCC 43243).</title>
        <authorList>
            <person name="Sudarsanam P."/>
            <person name="Ley R."/>
            <person name="Guruge J."/>
            <person name="Turnbaugh P.J."/>
            <person name="Mahowald M."/>
            <person name="Liep D."/>
            <person name="Gordon J."/>
        </authorList>
    </citation>
    <scope>NUCLEOTIDE SEQUENCE [LARGE SCALE GENOMIC DNA]</scope>
    <source>
        <strain evidence="2 3">ATCC 43243</strain>
    </source>
</reference>
<comment type="similarity">
    <text evidence="1">Belongs to the MecA family.</text>
</comment>
<dbReference type="Gene3D" id="3.30.70.1950">
    <property type="match status" value="1"/>
</dbReference>
<dbReference type="EMBL" id="ABVQ01000035">
    <property type="protein sequence ID" value="EEC57960.1"/>
    <property type="molecule type" value="Genomic_DNA"/>
</dbReference>
<dbReference type="eggNOG" id="COG4862">
    <property type="taxonomic scope" value="Bacteria"/>
</dbReference>
<dbReference type="Proteomes" id="UP000003136">
    <property type="component" value="Unassembled WGS sequence"/>
</dbReference>
<dbReference type="HOGENOM" id="CLU_071496_0_0_9"/>
<dbReference type="PANTHER" id="PTHR39161:SF1">
    <property type="entry name" value="ADAPTER PROTEIN MECA 1"/>
    <property type="match status" value="1"/>
</dbReference>
<protein>
    <recommendedName>
        <fullName evidence="4">Adaptor protein MecA</fullName>
    </recommendedName>
</protein>
<dbReference type="AlphaFoldDB" id="B7AQI8"/>
<gene>
    <name evidence="2" type="ORF">BACPEC_00945</name>
</gene>
<dbReference type="STRING" id="483218.BACPEC_00945"/>
<organism evidence="2 3">
    <name type="scientific">[Bacteroides] pectinophilus ATCC 43243</name>
    <dbReference type="NCBI Taxonomy" id="483218"/>
    <lineage>
        <taxon>Bacteria</taxon>
        <taxon>Bacillati</taxon>
        <taxon>Bacillota</taxon>
        <taxon>Clostridia</taxon>
        <taxon>Eubacteriales</taxon>
    </lineage>
</organism>
<dbReference type="Pfam" id="PF05389">
    <property type="entry name" value="MecA"/>
    <property type="match status" value="1"/>
</dbReference>
<dbReference type="InterPro" id="IPR008681">
    <property type="entry name" value="Neg-reg_MecA"/>
</dbReference>
<keyword evidence="3" id="KW-1185">Reference proteome</keyword>
<comment type="caution">
    <text evidence="2">The sequence shown here is derived from an EMBL/GenBank/DDBJ whole genome shotgun (WGS) entry which is preliminary data.</text>
</comment>
<dbReference type="PANTHER" id="PTHR39161">
    <property type="entry name" value="ADAPTER PROTEIN MECA"/>
    <property type="match status" value="1"/>
</dbReference>
<accession>B7AQI8</accession>